<dbReference type="InterPro" id="IPR016032">
    <property type="entry name" value="Sig_transdc_resp-reg_C-effctor"/>
</dbReference>
<dbReference type="PROSITE" id="PS50043">
    <property type="entry name" value="HTH_LUXR_2"/>
    <property type="match status" value="1"/>
</dbReference>
<sequence>MSRKTLEGRGRRLPAELTSFIGRQRELAQIRRSFEQGRLVTLMGPAGVGKTRLAVRAAAEMQRTFEDGVYFVDLAALREPALLAATVCDALGLSGQGVDPVDAFVEHVADRSLLLVMDTCDHLVDVCAMLAEVLLQAAPRLRILATSRQPFDIPGEHTLAVAPLARPGTARPADTCDSMLLFADRAAAVTAGWTLTPDNRGAVARLCDRLDGIPLAIELAAVQVRALPVEQILHRLDERILRLRGRRTGSARHRTLHAAVEWSHELCSPAERLLWARLSTFAGDFDLEGAERVCADDLLPQDEVVEVLAGLIGKSIVLRSGRGAEARYRMLDTVREYGAEQLERLDETHLLRTRAMHWFGGQIIAAQPELTTGAQVRWMDWFRREHANIRAVIDHTLRTADDDFMVALTWGLGQFWAIHGLVREARHWSERFLRTRDTSDPKWAGPLAVCSLAAIVQNDLDRARTVLSTAEARARSADDATALAYVRGMYGLIAVYTEDLAAARLLLSASAEAAEADESVHGETSLLSLAIDLFRGLALVLDGDLEEGSRQAAAMVRAAEARGELWCRSYAQIEGALATALGGDVAGALATLHQALRIKWDLDDLMGLATALECIGGCLVALEEPRRAARVLGAAAEARDASGAAMFGPQYAQLCAHYADTCRAALGDETYRREHDAGAALGLEAVVREILGEEGPDRPEPSDTATPPDHPLTARELEIAALVAQGLTNREIAERLVIARRTAESHLEHILAKLGFASRIQVATWFSRHFVEPSPDVPPRPGAHGH</sequence>
<dbReference type="PANTHER" id="PTHR47691">
    <property type="entry name" value="REGULATOR-RELATED"/>
    <property type="match status" value="1"/>
</dbReference>
<dbReference type="Proteomes" id="UP000256661">
    <property type="component" value="Unassembled WGS sequence"/>
</dbReference>
<accession>A0A3D9SR16</accession>
<feature type="domain" description="HTH luxR-type" evidence="1">
    <location>
        <begin position="705"/>
        <end position="770"/>
    </location>
</feature>
<dbReference type="Pfam" id="PF00196">
    <property type="entry name" value="GerE"/>
    <property type="match status" value="1"/>
</dbReference>
<dbReference type="RefSeq" id="WP_116022033.1">
    <property type="nucleotide sequence ID" value="NZ_QTTT01000001.1"/>
</dbReference>
<dbReference type="Pfam" id="PF25872">
    <property type="entry name" value="HTH_77"/>
    <property type="match status" value="1"/>
</dbReference>
<gene>
    <name evidence="2" type="ORF">DFJ69_1813</name>
</gene>
<dbReference type="SMART" id="SM00421">
    <property type="entry name" value="HTH_LUXR"/>
    <property type="match status" value="1"/>
</dbReference>
<evidence type="ECO:0000259" key="1">
    <source>
        <dbReference type="PROSITE" id="PS50043"/>
    </source>
</evidence>
<comment type="caution">
    <text evidence="2">The sequence shown here is derived from an EMBL/GenBank/DDBJ whole genome shotgun (WGS) entry which is preliminary data.</text>
</comment>
<evidence type="ECO:0000313" key="2">
    <source>
        <dbReference type="EMBL" id="REE96383.1"/>
    </source>
</evidence>
<dbReference type="SMART" id="SM00382">
    <property type="entry name" value="AAA"/>
    <property type="match status" value="1"/>
</dbReference>
<dbReference type="InterPro" id="IPR003593">
    <property type="entry name" value="AAA+_ATPase"/>
</dbReference>
<protein>
    <submittedName>
        <fullName evidence="2">Putative ATPase</fullName>
    </submittedName>
</protein>
<dbReference type="Pfam" id="PF13401">
    <property type="entry name" value="AAA_22"/>
    <property type="match status" value="1"/>
</dbReference>
<dbReference type="InterPro" id="IPR058852">
    <property type="entry name" value="HTH_77"/>
</dbReference>
<proteinExistence type="predicted"/>
<organism evidence="2 3">
    <name type="scientific">Thermomonospora umbrina</name>
    <dbReference type="NCBI Taxonomy" id="111806"/>
    <lineage>
        <taxon>Bacteria</taxon>
        <taxon>Bacillati</taxon>
        <taxon>Actinomycetota</taxon>
        <taxon>Actinomycetes</taxon>
        <taxon>Streptosporangiales</taxon>
        <taxon>Thermomonosporaceae</taxon>
        <taxon>Thermomonospora</taxon>
    </lineage>
</organism>
<dbReference type="GO" id="GO:0003677">
    <property type="term" value="F:DNA binding"/>
    <property type="evidence" value="ECO:0007669"/>
    <property type="project" value="InterPro"/>
</dbReference>
<dbReference type="GO" id="GO:0016887">
    <property type="term" value="F:ATP hydrolysis activity"/>
    <property type="evidence" value="ECO:0007669"/>
    <property type="project" value="InterPro"/>
</dbReference>
<name>A0A3D9SR16_9ACTN</name>
<dbReference type="SUPFAM" id="SSF46894">
    <property type="entry name" value="C-terminal effector domain of the bipartite response regulators"/>
    <property type="match status" value="1"/>
</dbReference>
<evidence type="ECO:0000313" key="3">
    <source>
        <dbReference type="Proteomes" id="UP000256661"/>
    </source>
</evidence>
<dbReference type="InterPro" id="IPR049945">
    <property type="entry name" value="AAA_22"/>
</dbReference>
<dbReference type="CDD" id="cd06170">
    <property type="entry name" value="LuxR_C_like"/>
    <property type="match status" value="1"/>
</dbReference>
<dbReference type="PRINTS" id="PR00038">
    <property type="entry name" value="HTHLUXR"/>
</dbReference>
<dbReference type="GO" id="GO:0006355">
    <property type="term" value="P:regulation of DNA-templated transcription"/>
    <property type="evidence" value="ECO:0007669"/>
    <property type="project" value="InterPro"/>
</dbReference>
<dbReference type="Gene3D" id="3.40.50.300">
    <property type="entry name" value="P-loop containing nucleotide triphosphate hydrolases"/>
    <property type="match status" value="1"/>
</dbReference>
<reference evidence="2 3" key="1">
    <citation type="submission" date="2018-08" db="EMBL/GenBank/DDBJ databases">
        <title>Sequencing the genomes of 1000 actinobacteria strains.</title>
        <authorList>
            <person name="Klenk H.-P."/>
        </authorList>
    </citation>
    <scope>NUCLEOTIDE SEQUENCE [LARGE SCALE GENOMIC DNA]</scope>
    <source>
        <strain evidence="2 3">DSM 43927</strain>
    </source>
</reference>
<dbReference type="EMBL" id="QTTT01000001">
    <property type="protein sequence ID" value="REE96383.1"/>
    <property type="molecule type" value="Genomic_DNA"/>
</dbReference>
<dbReference type="PANTHER" id="PTHR47691:SF3">
    <property type="entry name" value="HTH-TYPE TRANSCRIPTIONAL REGULATOR RV0890C-RELATED"/>
    <property type="match status" value="1"/>
</dbReference>
<keyword evidence="3" id="KW-1185">Reference proteome</keyword>
<dbReference type="Gene3D" id="1.10.10.10">
    <property type="entry name" value="Winged helix-like DNA-binding domain superfamily/Winged helix DNA-binding domain"/>
    <property type="match status" value="1"/>
</dbReference>
<dbReference type="SUPFAM" id="SSF52540">
    <property type="entry name" value="P-loop containing nucleoside triphosphate hydrolases"/>
    <property type="match status" value="1"/>
</dbReference>
<dbReference type="AlphaFoldDB" id="A0A3D9SR16"/>
<dbReference type="InterPro" id="IPR000792">
    <property type="entry name" value="Tscrpt_reg_LuxR_C"/>
</dbReference>
<dbReference type="InterPro" id="IPR036388">
    <property type="entry name" value="WH-like_DNA-bd_sf"/>
</dbReference>
<dbReference type="InterPro" id="IPR027417">
    <property type="entry name" value="P-loop_NTPase"/>
</dbReference>
<dbReference type="OrthoDB" id="3194665at2"/>